<feature type="compositionally biased region" description="Polar residues" evidence="1">
    <location>
        <begin position="65"/>
        <end position="79"/>
    </location>
</feature>
<organism evidence="3 4">
    <name type="scientific">Scleroderma citrinum Foug A</name>
    <dbReference type="NCBI Taxonomy" id="1036808"/>
    <lineage>
        <taxon>Eukaryota</taxon>
        <taxon>Fungi</taxon>
        <taxon>Dikarya</taxon>
        <taxon>Basidiomycota</taxon>
        <taxon>Agaricomycotina</taxon>
        <taxon>Agaricomycetes</taxon>
        <taxon>Agaricomycetidae</taxon>
        <taxon>Boletales</taxon>
        <taxon>Sclerodermatineae</taxon>
        <taxon>Sclerodermataceae</taxon>
        <taxon>Scleroderma</taxon>
    </lineage>
</organism>
<feature type="signal peptide" evidence="2">
    <location>
        <begin position="1"/>
        <end position="23"/>
    </location>
</feature>
<keyword evidence="4" id="KW-1185">Reference proteome</keyword>
<feature type="chain" id="PRO_5002160139" evidence="2">
    <location>
        <begin position="24"/>
        <end position="79"/>
    </location>
</feature>
<name>A0A0C2ZIH4_9AGAM</name>
<keyword evidence="2" id="KW-0732">Signal</keyword>
<dbReference type="Proteomes" id="UP000053989">
    <property type="component" value="Unassembled WGS sequence"/>
</dbReference>
<accession>A0A0C2ZIH4</accession>
<evidence type="ECO:0000313" key="4">
    <source>
        <dbReference type="Proteomes" id="UP000053989"/>
    </source>
</evidence>
<dbReference type="HOGENOM" id="CLU_2607418_0_0_1"/>
<sequence>MATIFGAMMLRVHFDGLVLTASAAQHDKKQELGINVIKQHVRRSTAFGSDALHGTGMLHRRPPSSVYNERNVGENNGSD</sequence>
<reference evidence="3 4" key="1">
    <citation type="submission" date="2014-04" db="EMBL/GenBank/DDBJ databases">
        <authorList>
            <consortium name="DOE Joint Genome Institute"/>
            <person name="Kuo A."/>
            <person name="Kohler A."/>
            <person name="Nagy L.G."/>
            <person name="Floudas D."/>
            <person name="Copeland A."/>
            <person name="Barry K.W."/>
            <person name="Cichocki N."/>
            <person name="Veneault-Fourrey C."/>
            <person name="LaButti K."/>
            <person name="Lindquist E.A."/>
            <person name="Lipzen A."/>
            <person name="Lundell T."/>
            <person name="Morin E."/>
            <person name="Murat C."/>
            <person name="Sun H."/>
            <person name="Tunlid A."/>
            <person name="Henrissat B."/>
            <person name="Grigoriev I.V."/>
            <person name="Hibbett D.S."/>
            <person name="Martin F."/>
            <person name="Nordberg H.P."/>
            <person name="Cantor M.N."/>
            <person name="Hua S.X."/>
        </authorList>
    </citation>
    <scope>NUCLEOTIDE SEQUENCE [LARGE SCALE GENOMIC DNA]</scope>
    <source>
        <strain evidence="3 4">Foug A</strain>
    </source>
</reference>
<dbReference type="AlphaFoldDB" id="A0A0C2ZIH4"/>
<evidence type="ECO:0000313" key="3">
    <source>
        <dbReference type="EMBL" id="KIM61428.1"/>
    </source>
</evidence>
<evidence type="ECO:0000256" key="2">
    <source>
        <dbReference type="SAM" id="SignalP"/>
    </source>
</evidence>
<gene>
    <name evidence="3" type="ORF">SCLCIDRAFT_25916</name>
</gene>
<dbReference type="EMBL" id="KN822052">
    <property type="protein sequence ID" value="KIM61428.1"/>
    <property type="molecule type" value="Genomic_DNA"/>
</dbReference>
<evidence type="ECO:0000256" key="1">
    <source>
        <dbReference type="SAM" id="MobiDB-lite"/>
    </source>
</evidence>
<feature type="region of interest" description="Disordered" evidence="1">
    <location>
        <begin position="48"/>
        <end position="79"/>
    </location>
</feature>
<dbReference type="InParanoid" id="A0A0C2ZIH4"/>
<protein>
    <submittedName>
        <fullName evidence="3">Uncharacterized protein</fullName>
    </submittedName>
</protein>
<reference evidence="4" key="2">
    <citation type="submission" date="2015-01" db="EMBL/GenBank/DDBJ databases">
        <title>Evolutionary Origins and Diversification of the Mycorrhizal Mutualists.</title>
        <authorList>
            <consortium name="DOE Joint Genome Institute"/>
            <consortium name="Mycorrhizal Genomics Consortium"/>
            <person name="Kohler A."/>
            <person name="Kuo A."/>
            <person name="Nagy L.G."/>
            <person name="Floudas D."/>
            <person name="Copeland A."/>
            <person name="Barry K.W."/>
            <person name="Cichocki N."/>
            <person name="Veneault-Fourrey C."/>
            <person name="LaButti K."/>
            <person name="Lindquist E.A."/>
            <person name="Lipzen A."/>
            <person name="Lundell T."/>
            <person name="Morin E."/>
            <person name="Murat C."/>
            <person name="Riley R."/>
            <person name="Ohm R."/>
            <person name="Sun H."/>
            <person name="Tunlid A."/>
            <person name="Henrissat B."/>
            <person name="Grigoriev I.V."/>
            <person name="Hibbett D.S."/>
            <person name="Martin F."/>
        </authorList>
    </citation>
    <scope>NUCLEOTIDE SEQUENCE [LARGE SCALE GENOMIC DNA]</scope>
    <source>
        <strain evidence="4">Foug A</strain>
    </source>
</reference>
<proteinExistence type="predicted"/>